<reference evidence="2 3" key="1">
    <citation type="journal article" date="2021" name="BMC Genomics">
        <title>Datura genome reveals duplications of psychoactive alkaloid biosynthetic genes and high mutation rate following tissue culture.</title>
        <authorList>
            <person name="Rajewski A."/>
            <person name="Carter-House D."/>
            <person name="Stajich J."/>
            <person name="Litt A."/>
        </authorList>
    </citation>
    <scope>NUCLEOTIDE SEQUENCE [LARGE SCALE GENOMIC DNA]</scope>
    <source>
        <strain evidence="2">AR-01</strain>
    </source>
</reference>
<accession>A0ABS8SS57</accession>
<evidence type="ECO:0000313" key="2">
    <source>
        <dbReference type="EMBL" id="MCD7461599.1"/>
    </source>
</evidence>
<name>A0ABS8SS57_DATST</name>
<dbReference type="SUPFAM" id="SSF56091">
    <property type="entry name" value="DNA ligase/mRNA capping enzyme, catalytic domain"/>
    <property type="match status" value="1"/>
</dbReference>
<dbReference type="InterPro" id="IPR001339">
    <property type="entry name" value="mRNA_cap_enzyme_adenylation"/>
</dbReference>
<protein>
    <recommendedName>
        <fullName evidence="1">mRNA capping enzyme adenylation domain-containing protein</fullName>
    </recommendedName>
</protein>
<dbReference type="Gene3D" id="2.40.50.140">
    <property type="entry name" value="Nucleic acid-binding proteins"/>
    <property type="match status" value="1"/>
</dbReference>
<feature type="domain" description="mRNA capping enzyme adenylation" evidence="1">
    <location>
        <begin position="61"/>
        <end position="232"/>
    </location>
</feature>
<dbReference type="InterPro" id="IPR051029">
    <property type="entry name" value="mRNA_Capping_Enz/RNA_Phosphat"/>
</dbReference>
<keyword evidence="3" id="KW-1185">Reference proteome</keyword>
<dbReference type="EMBL" id="JACEIK010000737">
    <property type="protein sequence ID" value="MCD7461599.1"/>
    <property type="molecule type" value="Genomic_DNA"/>
</dbReference>
<comment type="caution">
    <text evidence="2">The sequence shown here is derived from an EMBL/GenBank/DDBJ whole genome shotgun (WGS) entry which is preliminary data.</text>
</comment>
<dbReference type="Pfam" id="PF01331">
    <property type="entry name" value="mRNA_cap_enzyme"/>
    <property type="match status" value="1"/>
</dbReference>
<proteinExistence type="predicted"/>
<dbReference type="InterPro" id="IPR012340">
    <property type="entry name" value="NA-bd_OB-fold"/>
</dbReference>
<dbReference type="Gene3D" id="3.30.470.30">
    <property type="entry name" value="DNA ligase/mRNA capping enzyme"/>
    <property type="match status" value="1"/>
</dbReference>
<organism evidence="2 3">
    <name type="scientific">Datura stramonium</name>
    <name type="common">Jimsonweed</name>
    <name type="synonym">Common thornapple</name>
    <dbReference type="NCBI Taxonomy" id="4076"/>
    <lineage>
        <taxon>Eukaryota</taxon>
        <taxon>Viridiplantae</taxon>
        <taxon>Streptophyta</taxon>
        <taxon>Embryophyta</taxon>
        <taxon>Tracheophyta</taxon>
        <taxon>Spermatophyta</taxon>
        <taxon>Magnoliopsida</taxon>
        <taxon>eudicotyledons</taxon>
        <taxon>Gunneridae</taxon>
        <taxon>Pentapetalae</taxon>
        <taxon>asterids</taxon>
        <taxon>lamiids</taxon>
        <taxon>Solanales</taxon>
        <taxon>Solanaceae</taxon>
        <taxon>Solanoideae</taxon>
        <taxon>Datureae</taxon>
        <taxon>Datura</taxon>
    </lineage>
</organism>
<dbReference type="Proteomes" id="UP000823775">
    <property type="component" value="Unassembled WGS sequence"/>
</dbReference>
<dbReference type="PANTHER" id="PTHR10367">
    <property type="entry name" value="MRNA-CAPPING ENZYME"/>
    <property type="match status" value="1"/>
</dbReference>
<dbReference type="CDD" id="cd07895">
    <property type="entry name" value="Adenylation_mRNA_capping"/>
    <property type="match status" value="1"/>
</dbReference>
<evidence type="ECO:0000313" key="3">
    <source>
        <dbReference type="Proteomes" id="UP000823775"/>
    </source>
</evidence>
<evidence type="ECO:0000259" key="1">
    <source>
        <dbReference type="Pfam" id="PF01331"/>
    </source>
</evidence>
<dbReference type="PANTHER" id="PTHR10367:SF11">
    <property type="entry name" value="MRNA GUANYLYLTRANSFERASE"/>
    <property type="match status" value="1"/>
</dbReference>
<gene>
    <name evidence="2" type="ORF">HAX54_046567</name>
</gene>
<sequence>MLEYHRKKYEGNLTRAAVSDADFKGERIPFAEVDQMMRNFCYQVLNLHVQARRNTQIPGSHPVSLDRDKLHLLSQQLCHVSWSAKVPRRMMLIDRESCYLIDPQFYFTKVQLRFPCKYVYQGRADVTHHYTLLDGELITETEPETEVKRTTYLIYDMIAINERSVTERPFHHRLMLIEEEVIRPETLNVKFIHMWKSIHTTNMAQRPFEVRRKDFYVLSQASKLIKEILMHQVFAFGLECNCASREHDGRLKWKHPRKNTVDFLFEVGVDGSSLLYHQEQENKKLIEGCRVIFKDWSDLSLSSGRIIECSWNSHEDGWIFVRIQAEANQTSYIGVYEEVCHMQHHPSFTAFPPIIVWRNILWTGKAHHERTISQRVSC</sequence>